<keyword evidence="3" id="KW-1185">Reference proteome</keyword>
<sequence length="603" mass="67246">MDSKELSLPSTSSAYGYKYMAGDPSYPSYTLVKADSEDWESASSAQDSQQQTGNIRTSVRPEYNIQGRYLEILSLLLLAVLIACMNHVAFSHLDGKEPGSHTSQFWVTVLKNIFPAAVTFLLFTDLKNCLLQVVLYHIQLDPHPIGVLNLMTSPPSLFSTLNVLFKSSMRALIVSFAFMTAITHMVALTSLLVPGTLSVVPSPPRTQTLEVPTIDLSLMDASQSGIYITAAMAAACCPSGVEQHWGNMGSSSRMWFHMLLYVLLFCARHEMHAAIERGHLAGRNERKQLLKEDIWPDEMNASSSRLYFGPGQYSFYNSTSTWVNNTSHNNDFIQNVDVLYMENFNSTQETRNLLLSGVLEPDQWTPVGVHCSFYNATYEAKTNFSNNRQLSSTRVIEWHAPMTFFMDDTNVAMATFSIVDSLIVFLGGDAFYDPSDLRFQIDSEVHQNTVLFDMIGYRASEGDPGSDYFRFSLSPALGGNISAGMQELLGNVTLAYVNEHMATAYVEAIVTPKSTEYQYVGWRLGLIYGVVFGFTLLVIAYGLYCLRRNGMFAVFDLEHILEMTATSTCLHESAAHPDFGSTMVRGVIPDKARRRIVVLEVSR</sequence>
<keyword evidence="1" id="KW-0472">Membrane</keyword>
<dbReference type="AlphaFoldDB" id="A0A8H5HWL3"/>
<feature type="transmembrane region" description="Helical" evidence="1">
    <location>
        <begin position="526"/>
        <end position="546"/>
    </location>
</feature>
<protein>
    <recommendedName>
        <fullName evidence="4">Transmembrane protein</fullName>
    </recommendedName>
</protein>
<evidence type="ECO:0000313" key="3">
    <source>
        <dbReference type="Proteomes" id="UP000518752"/>
    </source>
</evidence>
<keyword evidence="1" id="KW-0812">Transmembrane</keyword>
<reference evidence="2 3" key="1">
    <citation type="journal article" date="2020" name="ISME J.">
        <title>Uncovering the hidden diversity of litter-decomposition mechanisms in mushroom-forming fungi.</title>
        <authorList>
            <person name="Floudas D."/>
            <person name="Bentzer J."/>
            <person name="Ahren D."/>
            <person name="Johansson T."/>
            <person name="Persson P."/>
            <person name="Tunlid A."/>
        </authorList>
    </citation>
    <scope>NUCLEOTIDE SEQUENCE [LARGE SCALE GENOMIC DNA]</scope>
    <source>
        <strain evidence="2 3">CBS 406.79</strain>
    </source>
</reference>
<comment type="caution">
    <text evidence="2">The sequence shown here is derived from an EMBL/GenBank/DDBJ whole genome shotgun (WGS) entry which is preliminary data.</text>
</comment>
<evidence type="ECO:0000256" key="1">
    <source>
        <dbReference type="SAM" id="Phobius"/>
    </source>
</evidence>
<keyword evidence="1" id="KW-1133">Transmembrane helix</keyword>
<feature type="transmembrane region" description="Helical" evidence="1">
    <location>
        <begin position="172"/>
        <end position="193"/>
    </location>
</feature>
<feature type="transmembrane region" description="Helical" evidence="1">
    <location>
        <begin position="72"/>
        <end position="93"/>
    </location>
</feature>
<organism evidence="2 3">
    <name type="scientific">Collybiopsis confluens</name>
    <dbReference type="NCBI Taxonomy" id="2823264"/>
    <lineage>
        <taxon>Eukaryota</taxon>
        <taxon>Fungi</taxon>
        <taxon>Dikarya</taxon>
        <taxon>Basidiomycota</taxon>
        <taxon>Agaricomycotina</taxon>
        <taxon>Agaricomycetes</taxon>
        <taxon>Agaricomycetidae</taxon>
        <taxon>Agaricales</taxon>
        <taxon>Marasmiineae</taxon>
        <taxon>Omphalotaceae</taxon>
        <taxon>Collybiopsis</taxon>
    </lineage>
</organism>
<gene>
    <name evidence="2" type="ORF">D9757_004516</name>
</gene>
<dbReference type="EMBL" id="JAACJN010000013">
    <property type="protein sequence ID" value="KAF5390813.1"/>
    <property type="molecule type" value="Genomic_DNA"/>
</dbReference>
<evidence type="ECO:0008006" key="4">
    <source>
        <dbReference type="Google" id="ProtNLM"/>
    </source>
</evidence>
<dbReference type="Proteomes" id="UP000518752">
    <property type="component" value="Unassembled WGS sequence"/>
</dbReference>
<accession>A0A8H5HWL3</accession>
<name>A0A8H5HWL3_9AGAR</name>
<feature type="transmembrane region" description="Helical" evidence="1">
    <location>
        <begin position="105"/>
        <end position="124"/>
    </location>
</feature>
<evidence type="ECO:0000313" key="2">
    <source>
        <dbReference type="EMBL" id="KAF5390813.1"/>
    </source>
</evidence>
<dbReference type="OrthoDB" id="3158487at2759"/>
<proteinExistence type="predicted"/>